<evidence type="ECO:0000256" key="1">
    <source>
        <dbReference type="SAM" id="MobiDB-lite"/>
    </source>
</evidence>
<comment type="caution">
    <text evidence="2">The sequence shown here is derived from an EMBL/GenBank/DDBJ whole genome shotgun (WGS) entry which is preliminary data.</text>
</comment>
<proteinExistence type="predicted"/>
<dbReference type="GO" id="GO:0000380">
    <property type="term" value="P:alternative mRNA splicing, via spliceosome"/>
    <property type="evidence" value="ECO:0007669"/>
    <property type="project" value="InterPro"/>
</dbReference>
<accession>A0A2G9G1I4</accession>
<dbReference type="Proteomes" id="UP000231279">
    <property type="component" value="Unassembled WGS sequence"/>
</dbReference>
<dbReference type="AlphaFoldDB" id="A0A2G9G1I4"/>
<dbReference type="PANTHER" id="PTHR31968">
    <property type="entry name" value="SERINE/ARGININE-RELATED PROTEIN 53"/>
    <property type="match status" value="1"/>
</dbReference>
<organism evidence="2 3">
    <name type="scientific">Handroanthus impetiginosus</name>
    <dbReference type="NCBI Taxonomy" id="429701"/>
    <lineage>
        <taxon>Eukaryota</taxon>
        <taxon>Viridiplantae</taxon>
        <taxon>Streptophyta</taxon>
        <taxon>Embryophyta</taxon>
        <taxon>Tracheophyta</taxon>
        <taxon>Spermatophyta</taxon>
        <taxon>Magnoliopsida</taxon>
        <taxon>eudicotyledons</taxon>
        <taxon>Gunneridae</taxon>
        <taxon>Pentapetalae</taxon>
        <taxon>asterids</taxon>
        <taxon>lamiids</taxon>
        <taxon>Lamiales</taxon>
        <taxon>Bignoniaceae</taxon>
        <taxon>Crescentiina</taxon>
        <taxon>Tabebuia alliance</taxon>
        <taxon>Handroanthus</taxon>
    </lineage>
</organism>
<name>A0A2G9G1I4_9LAMI</name>
<sequence>MHERINKLQNQYVMSMLRTLDDLSCATFSSSVLCFSCHPLVRGAYYDNNICHLSAAAEDDAVLVKNMGQSFRFSAVEARREERIKTTHDEAIFGGSSYPPPSETDDEEEKENERKENTESAPAASLLSDQVLTRQQGSWRDRARKT</sequence>
<evidence type="ECO:0000313" key="3">
    <source>
        <dbReference type="Proteomes" id="UP000231279"/>
    </source>
</evidence>
<dbReference type="EMBL" id="NKXS01007762">
    <property type="protein sequence ID" value="PIM99178.1"/>
    <property type="molecule type" value="Genomic_DNA"/>
</dbReference>
<protein>
    <submittedName>
        <fullName evidence="2">Uncharacterized protein</fullName>
    </submittedName>
</protein>
<keyword evidence="3" id="KW-1185">Reference proteome</keyword>
<reference evidence="3" key="1">
    <citation type="journal article" date="2018" name="Gigascience">
        <title>Genome assembly of the Pink Ipe (Handroanthus impetiginosus, Bignoniaceae), a highly valued, ecologically keystone Neotropical timber forest tree.</title>
        <authorList>
            <person name="Silva-Junior O.B."/>
            <person name="Grattapaglia D."/>
            <person name="Novaes E."/>
            <person name="Collevatti R.G."/>
        </authorList>
    </citation>
    <scope>NUCLEOTIDE SEQUENCE [LARGE SCALE GENOMIC DNA]</scope>
    <source>
        <strain evidence="3">cv. UFG-1</strain>
    </source>
</reference>
<dbReference type="PANTHER" id="PTHR31968:SF4">
    <property type="entry name" value="SERINE_ARGININE-RELATED PROTEIN 53"/>
    <property type="match status" value="1"/>
</dbReference>
<dbReference type="GO" id="GO:0005634">
    <property type="term" value="C:nucleus"/>
    <property type="evidence" value="ECO:0007669"/>
    <property type="project" value="TreeGrafter"/>
</dbReference>
<dbReference type="GO" id="GO:0005737">
    <property type="term" value="C:cytoplasm"/>
    <property type="evidence" value="ECO:0007669"/>
    <property type="project" value="TreeGrafter"/>
</dbReference>
<dbReference type="OrthoDB" id="1939205at2759"/>
<feature type="compositionally biased region" description="Polar residues" evidence="1">
    <location>
        <begin position="127"/>
        <end position="138"/>
    </location>
</feature>
<gene>
    <name evidence="2" type="ORF">CDL12_28335</name>
</gene>
<dbReference type="InterPro" id="IPR034604">
    <property type="entry name" value="SRRP53"/>
</dbReference>
<feature type="region of interest" description="Disordered" evidence="1">
    <location>
        <begin position="84"/>
        <end position="146"/>
    </location>
</feature>
<dbReference type="STRING" id="429701.A0A2G9G1I4"/>
<evidence type="ECO:0000313" key="2">
    <source>
        <dbReference type="EMBL" id="PIM99178.1"/>
    </source>
</evidence>